<evidence type="ECO:0000313" key="1">
    <source>
        <dbReference type="EMBL" id="KAI9508501.1"/>
    </source>
</evidence>
<organism evidence="1 2">
    <name type="scientific">Russula earlei</name>
    <dbReference type="NCBI Taxonomy" id="71964"/>
    <lineage>
        <taxon>Eukaryota</taxon>
        <taxon>Fungi</taxon>
        <taxon>Dikarya</taxon>
        <taxon>Basidiomycota</taxon>
        <taxon>Agaricomycotina</taxon>
        <taxon>Agaricomycetes</taxon>
        <taxon>Russulales</taxon>
        <taxon>Russulaceae</taxon>
        <taxon>Russula</taxon>
    </lineage>
</organism>
<gene>
    <name evidence="1" type="ORF">F5148DRAFT_1149001</name>
</gene>
<keyword evidence="2" id="KW-1185">Reference proteome</keyword>
<evidence type="ECO:0000313" key="2">
    <source>
        <dbReference type="Proteomes" id="UP001207468"/>
    </source>
</evidence>
<protein>
    <submittedName>
        <fullName evidence="1">Uncharacterized protein</fullName>
    </submittedName>
</protein>
<reference evidence="1" key="1">
    <citation type="submission" date="2021-03" db="EMBL/GenBank/DDBJ databases">
        <title>Evolutionary priming and transition to the ectomycorrhizal habit in an iconic lineage of mushroom-forming fungi: is preadaptation a requirement?</title>
        <authorList>
            <consortium name="DOE Joint Genome Institute"/>
            <person name="Looney B.P."/>
            <person name="Miyauchi S."/>
            <person name="Morin E."/>
            <person name="Drula E."/>
            <person name="Courty P.E."/>
            <person name="Chicoki N."/>
            <person name="Fauchery L."/>
            <person name="Kohler A."/>
            <person name="Kuo A."/>
            <person name="LaButti K."/>
            <person name="Pangilinan J."/>
            <person name="Lipzen A."/>
            <person name="Riley R."/>
            <person name="Andreopoulos W."/>
            <person name="He G."/>
            <person name="Johnson J."/>
            <person name="Barry K.W."/>
            <person name="Grigoriev I.V."/>
            <person name="Nagy L."/>
            <person name="Hibbett D."/>
            <person name="Henrissat B."/>
            <person name="Matheny P.B."/>
            <person name="Labbe J."/>
            <person name="Martin A.F."/>
        </authorList>
    </citation>
    <scope>NUCLEOTIDE SEQUENCE</scope>
    <source>
        <strain evidence="1">BPL698</strain>
    </source>
</reference>
<name>A0ACC0UB84_9AGAM</name>
<sequence>MGTDWDKIARSPTPPEPDNDDEEWPGHGIVGCGMYRSPKKEKNYRKKTTGPSYEDWSRPDGTNMTWMRLIDGDPALVASWNKATRAQQQERVAASHSMDLWLLASMLAHDRLMFEHMQATEEKVAERVCTGLPGKLYRGWMAEIDQQVASHDKQRGGKGGQGGEKMKKDAGDSSAVPRKHARSPSVGCEWQGSYAESSCLAASRLHDYN</sequence>
<dbReference type="Proteomes" id="UP001207468">
    <property type="component" value="Unassembled WGS sequence"/>
</dbReference>
<proteinExistence type="predicted"/>
<accession>A0ACC0UB84</accession>
<dbReference type="EMBL" id="JAGFNK010000089">
    <property type="protein sequence ID" value="KAI9508501.1"/>
    <property type="molecule type" value="Genomic_DNA"/>
</dbReference>
<comment type="caution">
    <text evidence="1">The sequence shown here is derived from an EMBL/GenBank/DDBJ whole genome shotgun (WGS) entry which is preliminary data.</text>
</comment>